<evidence type="ECO:0000313" key="3">
    <source>
        <dbReference type="EMBL" id="PWK17102.1"/>
    </source>
</evidence>
<dbReference type="InterPro" id="IPR001611">
    <property type="entry name" value="Leu-rich_rpt"/>
</dbReference>
<dbReference type="Gene3D" id="3.80.10.10">
    <property type="entry name" value="Ribonuclease Inhibitor"/>
    <property type="match status" value="1"/>
</dbReference>
<keyword evidence="2" id="KW-0677">Repeat</keyword>
<reference evidence="3 4" key="1">
    <citation type="submission" date="2018-05" db="EMBL/GenBank/DDBJ databases">
        <title>Genomic Encyclopedia of Archaeal and Bacterial Type Strains, Phase II (KMG-II): from individual species to whole genera.</title>
        <authorList>
            <person name="Goeker M."/>
        </authorList>
    </citation>
    <scope>NUCLEOTIDE SEQUENCE [LARGE SCALE GENOMIC DNA]</scope>
    <source>
        <strain evidence="3 4">DSM 22637</strain>
    </source>
</reference>
<dbReference type="EMBL" id="QGGP01000011">
    <property type="protein sequence ID" value="PWK17102.1"/>
    <property type="molecule type" value="Genomic_DNA"/>
</dbReference>
<keyword evidence="4" id="KW-1185">Reference proteome</keyword>
<dbReference type="InterPro" id="IPR032675">
    <property type="entry name" value="LRR_dom_sf"/>
</dbReference>
<evidence type="ECO:0000313" key="4">
    <source>
        <dbReference type="Proteomes" id="UP000245430"/>
    </source>
</evidence>
<sequence>MKNVILVLFFIFLACGSSKRYETKELDLSGKNLKKLPERILKYRNLKTINLRNNKFIEFPLQLSQLTYLENIYLSDNYIDSIPVEILNFKNLKVLDLEGNKIRYFRNLSTMDSLKVISITHNPLKTKKSSIECLIPEKAEALYGYEFPSIKGLDCKTR</sequence>
<dbReference type="PANTHER" id="PTHR48051:SF1">
    <property type="entry name" value="RAS SUPPRESSOR PROTEIN 1"/>
    <property type="match status" value="1"/>
</dbReference>
<dbReference type="SUPFAM" id="SSF52075">
    <property type="entry name" value="Outer arm dynein light chain 1"/>
    <property type="match status" value="1"/>
</dbReference>
<dbReference type="OrthoDB" id="1254385at2"/>
<comment type="caution">
    <text evidence="3">The sequence shown here is derived from an EMBL/GenBank/DDBJ whole genome shotgun (WGS) entry which is preliminary data.</text>
</comment>
<dbReference type="Pfam" id="PF13855">
    <property type="entry name" value="LRR_8"/>
    <property type="match status" value="1"/>
</dbReference>
<dbReference type="Pfam" id="PF00560">
    <property type="entry name" value="LRR_1"/>
    <property type="match status" value="1"/>
</dbReference>
<organism evidence="3 4">
    <name type="scientific">Xanthomarina spongicola</name>
    <dbReference type="NCBI Taxonomy" id="570520"/>
    <lineage>
        <taxon>Bacteria</taxon>
        <taxon>Pseudomonadati</taxon>
        <taxon>Bacteroidota</taxon>
        <taxon>Flavobacteriia</taxon>
        <taxon>Flavobacteriales</taxon>
        <taxon>Flavobacteriaceae</taxon>
        <taxon>Xanthomarina</taxon>
    </lineage>
</organism>
<dbReference type="RefSeq" id="WP_109683423.1">
    <property type="nucleotide sequence ID" value="NZ_QGGP01000011.1"/>
</dbReference>
<dbReference type="SMART" id="SM00365">
    <property type="entry name" value="LRR_SD22"/>
    <property type="match status" value="3"/>
</dbReference>
<evidence type="ECO:0000256" key="2">
    <source>
        <dbReference type="ARBA" id="ARBA00022737"/>
    </source>
</evidence>
<protein>
    <submittedName>
        <fullName evidence="3">Leucine Rich Repeat (LRR) protein</fullName>
    </submittedName>
</protein>
<dbReference type="PANTHER" id="PTHR48051">
    <property type="match status" value="1"/>
</dbReference>
<evidence type="ECO:0000256" key="1">
    <source>
        <dbReference type="ARBA" id="ARBA00022614"/>
    </source>
</evidence>
<dbReference type="PROSITE" id="PS51257">
    <property type="entry name" value="PROKAR_LIPOPROTEIN"/>
    <property type="match status" value="1"/>
</dbReference>
<accession>A0A316DHW0</accession>
<name>A0A316DHW0_9FLAO</name>
<dbReference type="AlphaFoldDB" id="A0A316DHW0"/>
<proteinExistence type="predicted"/>
<keyword evidence="1" id="KW-0433">Leucine-rich repeat</keyword>
<dbReference type="GO" id="GO:0005737">
    <property type="term" value="C:cytoplasm"/>
    <property type="evidence" value="ECO:0007669"/>
    <property type="project" value="TreeGrafter"/>
</dbReference>
<gene>
    <name evidence="3" type="ORF">LX78_02841</name>
</gene>
<dbReference type="InterPro" id="IPR050216">
    <property type="entry name" value="LRR_domain-containing"/>
</dbReference>
<dbReference type="PROSITE" id="PS51450">
    <property type="entry name" value="LRR"/>
    <property type="match status" value="1"/>
</dbReference>
<dbReference type="Proteomes" id="UP000245430">
    <property type="component" value="Unassembled WGS sequence"/>
</dbReference>